<dbReference type="InterPro" id="IPR000160">
    <property type="entry name" value="GGDEF_dom"/>
</dbReference>
<keyword evidence="1" id="KW-0472">Membrane</keyword>
<feature type="transmembrane region" description="Helical" evidence="1">
    <location>
        <begin position="87"/>
        <end position="115"/>
    </location>
</feature>
<feature type="transmembrane region" description="Helical" evidence="1">
    <location>
        <begin position="55"/>
        <end position="75"/>
    </location>
</feature>
<dbReference type="GO" id="GO:0005886">
    <property type="term" value="C:plasma membrane"/>
    <property type="evidence" value="ECO:0007669"/>
    <property type="project" value="TreeGrafter"/>
</dbReference>
<organism evidence="3 4">
    <name type="scientific">Vagococcus teuberi</name>
    <dbReference type="NCBI Taxonomy" id="519472"/>
    <lineage>
        <taxon>Bacteria</taxon>
        <taxon>Bacillati</taxon>
        <taxon>Bacillota</taxon>
        <taxon>Bacilli</taxon>
        <taxon>Lactobacillales</taxon>
        <taxon>Enterococcaceae</taxon>
        <taxon>Vagococcus</taxon>
    </lineage>
</organism>
<dbReference type="CDD" id="cd01949">
    <property type="entry name" value="GGDEF"/>
    <property type="match status" value="1"/>
</dbReference>
<keyword evidence="4" id="KW-1185">Reference proteome</keyword>
<dbReference type="GO" id="GO:0043709">
    <property type="term" value="P:cell adhesion involved in single-species biofilm formation"/>
    <property type="evidence" value="ECO:0007669"/>
    <property type="project" value="TreeGrafter"/>
</dbReference>
<dbReference type="GO" id="GO:0052621">
    <property type="term" value="F:diguanylate cyclase activity"/>
    <property type="evidence" value="ECO:0007669"/>
    <property type="project" value="TreeGrafter"/>
</dbReference>
<accession>A0A1J0A7C2</accession>
<reference evidence="3 4" key="1">
    <citation type="submission" date="2016-09" db="EMBL/GenBank/DDBJ databases">
        <title>Vagococcus teuberi sp. nov., isolated from the Malian artisanal sour milk fene.</title>
        <authorList>
            <person name="Wullschleger S."/>
            <person name="Seifert C."/>
            <person name="Baumgartner S."/>
            <person name="Lacroix C."/>
            <person name="Bonfoh B."/>
            <person name="Stevens M.J."/>
            <person name="Meile L."/>
        </authorList>
    </citation>
    <scope>NUCLEOTIDE SEQUENCE [LARGE SCALE GENOMIC DNA]</scope>
    <source>
        <strain evidence="3 4">DSM 21459</strain>
    </source>
</reference>
<evidence type="ECO:0000256" key="1">
    <source>
        <dbReference type="SAM" id="Phobius"/>
    </source>
</evidence>
<dbReference type="AlphaFoldDB" id="A0A1J0A7C2"/>
<dbReference type="InterPro" id="IPR043128">
    <property type="entry name" value="Rev_trsase/Diguanyl_cyclase"/>
</dbReference>
<dbReference type="STRING" id="519472.BHY08_08320"/>
<evidence type="ECO:0000259" key="2">
    <source>
        <dbReference type="PROSITE" id="PS50887"/>
    </source>
</evidence>
<feature type="transmembrane region" description="Helical" evidence="1">
    <location>
        <begin position="7"/>
        <end position="26"/>
    </location>
</feature>
<evidence type="ECO:0000313" key="4">
    <source>
        <dbReference type="Proteomes" id="UP000191200"/>
    </source>
</evidence>
<dbReference type="GO" id="GO:1902201">
    <property type="term" value="P:negative regulation of bacterial-type flagellum-dependent cell motility"/>
    <property type="evidence" value="ECO:0007669"/>
    <property type="project" value="TreeGrafter"/>
</dbReference>
<feature type="transmembrane region" description="Helical" evidence="1">
    <location>
        <begin position="127"/>
        <end position="144"/>
    </location>
</feature>
<dbReference type="Gene3D" id="3.30.70.270">
    <property type="match status" value="1"/>
</dbReference>
<dbReference type="Pfam" id="PF00990">
    <property type="entry name" value="GGDEF"/>
    <property type="match status" value="1"/>
</dbReference>
<dbReference type="PANTHER" id="PTHR45138:SF9">
    <property type="entry name" value="DIGUANYLATE CYCLASE DGCM-RELATED"/>
    <property type="match status" value="1"/>
</dbReference>
<dbReference type="InterPro" id="IPR050469">
    <property type="entry name" value="Diguanylate_Cyclase"/>
</dbReference>
<dbReference type="RefSeq" id="WP_071457424.1">
    <property type="nucleotide sequence ID" value="NZ_CP017267.1"/>
</dbReference>
<feature type="transmembrane region" description="Helical" evidence="1">
    <location>
        <begin position="183"/>
        <end position="204"/>
    </location>
</feature>
<dbReference type="PANTHER" id="PTHR45138">
    <property type="entry name" value="REGULATORY COMPONENTS OF SENSORY TRANSDUCTION SYSTEM"/>
    <property type="match status" value="1"/>
</dbReference>
<protein>
    <recommendedName>
        <fullName evidence="2">GGDEF domain-containing protein</fullName>
    </recommendedName>
</protein>
<keyword evidence="1" id="KW-0812">Transmembrane</keyword>
<gene>
    <name evidence="3" type="ORF">BHY08_08320</name>
</gene>
<dbReference type="NCBIfam" id="TIGR00254">
    <property type="entry name" value="GGDEF"/>
    <property type="match status" value="1"/>
</dbReference>
<dbReference type="OrthoDB" id="9759607at2"/>
<dbReference type="PROSITE" id="PS50887">
    <property type="entry name" value="GGDEF"/>
    <property type="match status" value="1"/>
</dbReference>
<dbReference type="EMBL" id="CP017267">
    <property type="protein sequence ID" value="APB31819.1"/>
    <property type="molecule type" value="Genomic_DNA"/>
</dbReference>
<evidence type="ECO:0000313" key="3">
    <source>
        <dbReference type="EMBL" id="APB31819.1"/>
    </source>
</evidence>
<name>A0A1J0A7C2_9ENTE</name>
<dbReference type="SUPFAM" id="SSF55073">
    <property type="entry name" value="Nucleotide cyclase"/>
    <property type="match status" value="1"/>
</dbReference>
<proteinExistence type="predicted"/>
<keyword evidence="1" id="KW-1133">Transmembrane helix</keyword>
<dbReference type="SMART" id="SM00267">
    <property type="entry name" value="GGDEF"/>
    <property type="match status" value="1"/>
</dbReference>
<dbReference type="InterPro" id="IPR029787">
    <property type="entry name" value="Nucleotide_cyclase"/>
</dbReference>
<feature type="domain" description="GGDEF" evidence="2">
    <location>
        <begin position="251"/>
        <end position="390"/>
    </location>
</feature>
<sequence>MLNFVNAILVNLSIIVSISLTLYFLSIRQSLKDSQLETGFINTSGMLSLTKTHQLILGVIVGILCFFISLNKIPVPLYRGISVDVRYLPIFFSIYYGSILIGVTNGTTLIILKLIQYSLRGAFAYEYFNNVFLTLSLVILASIIKKQLLPQKRAVFTFLIVALTIRFIIFSIIFYPIWQLDKFMNLVVYMTIFSLVFLFTAWLIDSSISISKRVHIYRTASIYDHLTKLYNKESFYFFLDHAYNDLIINQSSCGVAVIDIDNFKSINDKYGHLAGDQALTHVANFLTKDKAPTESPRICRIGGDEFAMVFKAPIDDPESYLKKKLSSIHHVEFSFNNQSIDINLSCGLAIINKDPYSESKISTDDLFTLADTALYDAKRNGKNQLIVTHHNI</sequence>
<feature type="transmembrane region" description="Helical" evidence="1">
    <location>
        <begin position="156"/>
        <end position="177"/>
    </location>
</feature>
<dbReference type="Proteomes" id="UP000191200">
    <property type="component" value="Chromosome"/>
</dbReference>
<dbReference type="KEGG" id="vte:BHY08_08320"/>